<dbReference type="GO" id="GO:0009279">
    <property type="term" value="C:cell outer membrane"/>
    <property type="evidence" value="ECO:0007669"/>
    <property type="project" value="UniProtKB-SubCell"/>
</dbReference>
<dbReference type="AlphaFoldDB" id="A0A557RH24"/>
<evidence type="ECO:0000256" key="4">
    <source>
        <dbReference type="ARBA" id="ARBA00016202"/>
    </source>
</evidence>
<organism evidence="15 16">
    <name type="scientific">Spiribacter aquaticus</name>
    <dbReference type="NCBI Taxonomy" id="1935996"/>
    <lineage>
        <taxon>Bacteria</taxon>
        <taxon>Pseudomonadati</taxon>
        <taxon>Pseudomonadota</taxon>
        <taxon>Gammaproteobacteria</taxon>
        <taxon>Chromatiales</taxon>
        <taxon>Ectothiorhodospiraceae</taxon>
        <taxon>Spiribacter</taxon>
    </lineage>
</organism>
<dbReference type="Pfam" id="PF03550">
    <property type="entry name" value="LolB"/>
    <property type="match status" value="1"/>
</dbReference>
<evidence type="ECO:0000256" key="1">
    <source>
        <dbReference type="ARBA" id="ARBA00004459"/>
    </source>
</evidence>
<keyword evidence="7 13" id="KW-0653">Protein transport</keyword>
<feature type="signal peptide" evidence="14">
    <location>
        <begin position="1"/>
        <end position="24"/>
    </location>
</feature>
<dbReference type="Proteomes" id="UP000316688">
    <property type="component" value="Unassembled WGS sequence"/>
</dbReference>
<evidence type="ECO:0000256" key="12">
    <source>
        <dbReference type="ARBA" id="ARBA00023288"/>
    </source>
</evidence>
<reference evidence="15 16" key="1">
    <citation type="submission" date="2019-07" db="EMBL/GenBank/DDBJ databases">
        <title>Reclasification of Spiribacter aquaticus.</title>
        <authorList>
            <person name="Leon M.J."/>
            <person name="Sanchez-Porro C."/>
            <person name="Ventosa A."/>
        </authorList>
    </citation>
    <scope>NUCLEOTIDE SEQUENCE [LARGE SCALE GENOMIC DNA]</scope>
    <source>
        <strain evidence="15 16">SP30</strain>
    </source>
</reference>
<accession>A0A557RH24</accession>
<evidence type="ECO:0000256" key="14">
    <source>
        <dbReference type="SAM" id="SignalP"/>
    </source>
</evidence>
<dbReference type="CDD" id="cd16326">
    <property type="entry name" value="LolB"/>
    <property type="match status" value="1"/>
</dbReference>
<comment type="subcellular location">
    <subcellularLocation>
        <location evidence="1 13">Cell outer membrane</location>
        <topology evidence="1 13">Lipid-anchor</topology>
    </subcellularLocation>
</comment>
<protein>
    <recommendedName>
        <fullName evidence="4 13">Outer-membrane lipoprotein LolB</fullName>
    </recommendedName>
</protein>
<gene>
    <name evidence="13 15" type="primary">lolB</name>
    <name evidence="15" type="ORF">FPL11_07075</name>
</gene>
<dbReference type="InterPro" id="IPR004565">
    <property type="entry name" value="OM_lipoprot_LolB"/>
</dbReference>
<name>A0A557RH24_9GAMM</name>
<dbReference type="EMBL" id="VMKP01000003">
    <property type="protein sequence ID" value="TVO64415.1"/>
    <property type="molecule type" value="Genomic_DNA"/>
</dbReference>
<dbReference type="NCBIfam" id="TIGR00548">
    <property type="entry name" value="lolB"/>
    <property type="match status" value="1"/>
</dbReference>
<evidence type="ECO:0000256" key="2">
    <source>
        <dbReference type="ARBA" id="ARBA00009696"/>
    </source>
</evidence>
<dbReference type="Gene3D" id="2.50.20.10">
    <property type="entry name" value="Lipoprotein localisation LolA/LolB/LppX"/>
    <property type="match status" value="1"/>
</dbReference>
<keyword evidence="10 13" id="KW-0143">Chaperone</keyword>
<dbReference type="PROSITE" id="PS51257">
    <property type="entry name" value="PROKAR_LIPOPROTEIN"/>
    <property type="match status" value="1"/>
</dbReference>
<evidence type="ECO:0000313" key="15">
    <source>
        <dbReference type="EMBL" id="TVO64415.1"/>
    </source>
</evidence>
<keyword evidence="16" id="KW-1185">Reference proteome</keyword>
<dbReference type="HAMAP" id="MF_00233">
    <property type="entry name" value="LolB"/>
    <property type="match status" value="1"/>
</dbReference>
<keyword evidence="9 13" id="KW-0564">Palmitate</keyword>
<evidence type="ECO:0000256" key="3">
    <source>
        <dbReference type="ARBA" id="ARBA00011245"/>
    </source>
</evidence>
<evidence type="ECO:0000256" key="8">
    <source>
        <dbReference type="ARBA" id="ARBA00023136"/>
    </source>
</evidence>
<feature type="chain" id="PRO_5022197677" description="Outer-membrane lipoprotein LolB" evidence="14">
    <location>
        <begin position="25"/>
        <end position="204"/>
    </location>
</feature>
<evidence type="ECO:0000256" key="5">
    <source>
        <dbReference type="ARBA" id="ARBA00022448"/>
    </source>
</evidence>
<comment type="similarity">
    <text evidence="2 13">Belongs to the LolB family.</text>
</comment>
<keyword evidence="12 13" id="KW-0449">Lipoprotein</keyword>
<evidence type="ECO:0000256" key="9">
    <source>
        <dbReference type="ARBA" id="ARBA00023139"/>
    </source>
</evidence>
<evidence type="ECO:0000256" key="7">
    <source>
        <dbReference type="ARBA" id="ARBA00022927"/>
    </source>
</evidence>
<evidence type="ECO:0000313" key="16">
    <source>
        <dbReference type="Proteomes" id="UP000316688"/>
    </source>
</evidence>
<dbReference type="SUPFAM" id="SSF89392">
    <property type="entry name" value="Prokaryotic lipoproteins and lipoprotein localization factors"/>
    <property type="match status" value="1"/>
</dbReference>
<keyword evidence="8 13" id="KW-0472">Membrane</keyword>
<evidence type="ECO:0000256" key="10">
    <source>
        <dbReference type="ARBA" id="ARBA00023186"/>
    </source>
</evidence>
<sequence length="204" mass="22064">MNRWRRFAGLAAALTLGVLLVGCAVRPPAPEVSDDSVRLADWTPPAAPDAWQLNGRTSLQLGEQGATAALTWRQDQAAYRIDLRGALGAGSLRITGDADGVTVRTADGGRYRAESPRELVRAVTGYDLPVGFLRYWVTGQPVPWLEGRVTLDPAGRPGMIRQGGWRVSYEAFESVDGFPLPGRVAVTRAETSVRMVVRHWSPGG</sequence>
<dbReference type="InterPro" id="IPR029046">
    <property type="entry name" value="LolA/LolB/LppX"/>
</dbReference>
<evidence type="ECO:0000256" key="6">
    <source>
        <dbReference type="ARBA" id="ARBA00022729"/>
    </source>
</evidence>
<keyword evidence="6 13" id="KW-0732">Signal</keyword>
<keyword evidence="11 13" id="KW-0998">Cell outer membrane</keyword>
<dbReference type="GO" id="GO:0044874">
    <property type="term" value="P:lipoprotein localization to outer membrane"/>
    <property type="evidence" value="ECO:0007669"/>
    <property type="project" value="UniProtKB-UniRule"/>
</dbReference>
<comment type="subunit">
    <text evidence="3 13">Monomer.</text>
</comment>
<dbReference type="RefSeq" id="WP_144348005.1">
    <property type="nucleotide sequence ID" value="NZ_VMKP01000003.1"/>
</dbReference>
<comment type="caution">
    <text evidence="15">The sequence shown here is derived from an EMBL/GenBank/DDBJ whole genome shotgun (WGS) entry which is preliminary data.</text>
</comment>
<comment type="function">
    <text evidence="13">Plays a critical role in the incorporation of lipoproteins in the outer membrane after they are released by the LolA protein.</text>
</comment>
<evidence type="ECO:0000256" key="11">
    <source>
        <dbReference type="ARBA" id="ARBA00023237"/>
    </source>
</evidence>
<evidence type="ECO:0000256" key="13">
    <source>
        <dbReference type="HAMAP-Rule" id="MF_00233"/>
    </source>
</evidence>
<dbReference type="GO" id="GO:0015031">
    <property type="term" value="P:protein transport"/>
    <property type="evidence" value="ECO:0007669"/>
    <property type="project" value="UniProtKB-KW"/>
</dbReference>
<keyword evidence="5 13" id="KW-0813">Transport</keyword>
<proteinExistence type="inferred from homology"/>